<evidence type="ECO:0000256" key="1">
    <source>
        <dbReference type="SAM" id="Coils"/>
    </source>
</evidence>
<dbReference type="GeneID" id="39991764"/>
<dbReference type="EMBL" id="NBCO01000187">
    <property type="protein sequence ID" value="ORC80011.1"/>
    <property type="molecule type" value="Genomic_DNA"/>
</dbReference>
<dbReference type="RefSeq" id="XP_028876722.1">
    <property type="nucleotide sequence ID" value="XM_029031984.1"/>
</dbReference>
<evidence type="ECO:0000313" key="3">
    <source>
        <dbReference type="EMBL" id="ORC80011.1"/>
    </source>
</evidence>
<keyword evidence="4" id="KW-1185">Reference proteome</keyword>
<protein>
    <submittedName>
        <fullName evidence="3">Uncharacterized protein</fullName>
    </submittedName>
</protein>
<dbReference type="AlphaFoldDB" id="A0A1X0ND80"/>
<keyword evidence="2" id="KW-0732">Signal</keyword>
<accession>A0A1X0ND80</accession>
<dbReference type="VEuPathDB" id="TriTrypDB:TM35_001871000"/>
<sequence>MTTMFVQLYRVVYLLVLLQCCVCVAYADNGAASQDFEEKNILQKLNELKAKMEKENNDVKIILASVNTVQEEWREASNRAKNAANKANELGQLVSDVTSRALRLSENVNEIKSELKEAVKKAVSAEREITDAAANANLI</sequence>
<comment type="caution">
    <text evidence="3">The sequence shown here is derived from an EMBL/GenBank/DDBJ whole genome shotgun (WGS) entry which is preliminary data.</text>
</comment>
<keyword evidence="1" id="KW-0175">Coiled coil</keyword>
<feature type="coiled-coil region" evidence="1">
    <location>
        <begin position="38"/>
        <end position="135"/>
    </location>
</feature>
<feature type="non-terminal residue" evidence="3">
    <location>
        <position position="139"/>
    </location>
</feature>
<dbReference type="Proteomes" id="UP000192257">
    <property type="component" value="Unassembled WGS sequence"/>
</dbReference>
<evidence type="ECO:0000256" key="2">
    <source>
        <dbReference type="SAM" id="SignalP"/>
    </source>
</evidence>
<proteinExistence type="predicted"/>
<gene>
    <name evidence="3" type="ORF">TM35_001871000</name>
</gene>
<reference evidence="3 4" key="1">
    <citation type="submission" date="2017-03" db="EMBL/GenBank/DDBJ databases">
        <title>An alternative strategy for trypanosome survival in the mammalian bloodstream revealed through genome and transcriptome analysis of the ubiquitous bovine parasite Trypanosoma (Megatrypanum) theileri.</title>
        <authorList>
            <person name="Kelly S."/>
            <person name="Ivens A."/>
            <person name="Mott A."/>
            <person name="O'Neill E."/>
            <person name="Emms D."/>
            <person name="Macleod O."/>
            <person name="Voorheis P."/>
            <person name="Matthews J."/>
            <person name="Matthews K."/>
            <person name="Carrington M."/>
        </authorList>
    </citation>
    <scope>NUCLEOTIDE SEQUENCE [LARGE SCALE GENOMIC DNA]</scope>
    <source>
        <strain evidence="3">Edinburgh</strain>
    </source>
</reference>
<organism evidence="3 4">
    <name type="scientific">Trypanosoma theileri</name>
    <dbReference type="NCBI Taxonomy" id="67003"/>
    <lineage>
        <taxon>Eukaryota</taxon>
        <taxon>Discoba</taxon>
        <taxon>Euglenozoa</taxon>
        <taxon>Kinetoplastea</taxon>
        <taxon>Metakinetoplastina</taxon>
        <taxon>Trypanosomatida</taxon>
        <taxon>Trypanosomatidae</taxon>
        <taxon>Trypanosoma</taxon>
    </lineage>
</organism>
<evidence type="ECO:0000313" key="4">
    <source>
        <dbReference type="Proteomes" id="UP000192257"/>
    </source>
</evidence>
<feature type="chain" id="PRO_5012597375" evidence="2">
    <location>
        <begin position="28"/>
        <end position="139"/>
    </location>
</feature>
<name>A0A1X0ND80_9TRYP</name>
<feature type="signal peptide" evidence="2">
    <location>
        <begin position="1"/>
        <end position="27"/>
    </location>
</feature>